<feature type="region of interest" description="Disordered" evidence="1">
    <location>
        <begin position="253"/>
        <end position="286"/>
    </location>
</feature>
<accession>E4XHC7</accession>
<dbReference type="AlphaFoldDB" id="E4XHC7"/>
<keyword evidence="3" id="KW-1185">Reference proteome</keyword>
<name>E4XHC7_OIKDI</name>
<dbReference type="OrthoDB" id="10593052at2759"/>
<evidence type="ECO:0000313" key="3">
    <source>
        <dbReference type="Proteomes" id="UP000001307"/>
    </source>
</evidence>
<evidence type="ECO:0008006" key="4">
    <source>
        <dbReference type="Google" id="ProtNLM"/>
    </source>
</evidence>
<feature type="compositionally biased region" description="Basic and acidic residues" evidence="1">
    <location>
        <begin position="275"/>
        <end position="286"/>
    </location>
</feature>
<proteinExistence type="predicted"/>
<dbReference type="SUPFAM" id="SSF50729">
    <property type="entry name" value="PH domain-like"/>
    <property type="match status" value="1"/>
</dbReference>
<evidence type="ECO:0000256" key="1">
    <source>
        <dbReference type="SAM" id="MobiDB-lite"/>
    </source>
</evidence>
<gene>
    <name evidence="2" type="ORF">GSOID_T00010900001</name>
</gene>
<evidence type="ECO:0000313" key="2">
    <source>
        <dbReference type="EMBL" id="CBY10075.1"/>
    </source>
</evidence>
<dbReference type="EMBL" id="FN653051">
    <property type="protein sequence ID" value="CBY10075.1"/>
    <property type="molecule type" value="Genomic_DNA"/>
</dbReference>
<sequence>MKSPTFQKFLSESVTQAKTLGRQFVEPSVDPATSGIVGRSAPRTVWPCIVSKCWTCGEKSETFFTCDCCGGAQCSKCPLQNAAKLDYENGEKESSKICFSCKEKITAFELIGPATLKKAQALSIYIKHDYIMPYDEMFERAECCGILPVRVNSHHNKLHLISNKFSKRWVALLNYSNDGINSFWAVLIRNSPGDHPRFDVFLSEIRPETEFKQDRSSKEFSYSSPQHRVTFFLESHAEQQIWCDGFRRAYQKASKSRQSRNPTLTNSEFDSENSSGRDSHRNSLII</sequence>
<dbReference type="Proteomes" id="UP000001307">
    <property type="component" value="Unassembled WGS sequence"/>
</dbReference>
<organism evidence="2">
    <name type="scientific">Oikopleura dioica</name>
    <name type="common">Tunicate</name>
    <dbReference type="NCBI Taxonomy" id="34765"/>
    <lineage>
        <taxon>Eukaryota</taxon>
        <taxon>Metazoa</taxon>
        <taxon>Chordata</taxon>
        <taxon>Tunicata</taxon>
        <taxon>Appendicularia</taxon>
        <taxon>Copelata</taxon>
        <taxon>Oikopleuridae</taxon>
        <taxon>Oikopleura</taxon>
    </lineage>
</organism>
<reference evidence="2" key="1">
    <citation type="journal article" date="2010" name="Science">
        <title>Plasticity of animal genome architecture unmasked by rapid evolution of a pelagic tunicate.</title>
        <authorList>
            <person name="Denoeud F."/>
            <person name="Henriet S."/>
            <person name="Mungpakdee S."/>
            <person name="Aury J.M."/>
            <person name="Da Silva C."/>
            <person name="Brinkmann H."/>
            <person name="Mikhaleva J."/>
            <person name="Olsen L.C."/>
            <person name="Jubin C."/>
            <person name="Canestro C."/>
            <person name="Bouquet J.M."/>
            <person name="Danks G."/>
            <person name="Poulain J."/>
            <person name="Campsteijn C."/>
            <person name="Adamski M."/>
            <person name="Cross I."/>
            <person name="Yadetie F."/>
            <person name="Muffato M."/>
            <person name="Louis A."/>
            <person name="Butcher S."/>
            <person name="Tsagkogeorga G."/>
            <person name="Konrad A."/>
            <person name="Singh S."/>
            <person name="Jensen M.F."/>
            <person name="Cong E.H."/>
            <person name="Eikeseth-Otteraa H."/>
            <person name="Noel B."/>
            <person name="Anthouard V."/>
            <person name="Porcel B.M."/>
            <person name="Kachouri-Lafond R."/>
            <person name="Nishino A."/>
            <person name="Ugolini M."/>
            <person name="Chourrout P."/>
            <person name="Nishida H."/>
            <person name="Aasland R."/>
            <person name="Huzurbazar S."/>
            <person name="Westhof E."/>
            <person name="Delsuc F."/>
            <person name="Lehrach H."/>
            <person name="Reinhardt R."/>
            <person name="Weissenbach J."/>
            <person name="Roy S.W."/>
            <person name="Artiguenave F."/>
            <person name="Postlethwait J.H."/>
            <person name="Manak J.R."/>
            <person name="Thompson E.M."/>
            <person name="Jaillon O."/>
            <person name="Du Pasquier L."/>
            <person name="Boudinot P."/>
            <person name="Liberles D.A."/>
            <person name="Volff J.N."/>
            <person name="Philippe H."/>
            <person name="Lenhard B."/>
            <person name="Roest Crollius H."/>
            <person name="Wincker P."/>
            <person name="Chourrout D."/>
        </authorList>
    </citation>
    <scope>NUCLEOTIDE SEQUENCE [LARGE SCALE GENOMIC DNA]</scope>
</reference>
<protein>
    <recommendedName>
        <fullName evidence="4">PH domain-containing protein</fullName>
    </recommendedName>
</protein>
<feature type="compositionally biased region" description="Polar residues" evidence="1">
    <location>
        <begin position="259"/>
        <end position="274"/>
    </location>
</feature>
<dbReference type="InParanoid" id="E4XHC7"/>